<evidence type="ECO:0000259" key="1">
    <source>
        <dbReference type="Pfam" id="PF03108"/>
    </source>
</evidence>
<dbReference type="PANTHER" id="PTHR31973:SF195">
    <property type="entry name" value="MUDR FAMILY TRANSPOSASE"/>
    <property type="match status" value="1"/>
</dbReference>
<evidence type="ECO:0008006" key="6">
    <source>
        <dbReference type="Google" id="ProtNLM"/>
    </source>
</evidence>
<evidence type="ECO:0000313" key="5">
    <source>
        <dbReference type="RefSeq" id="XP_056688052.1"/>
    </source>
</evidence>
<dbReference type="InterPro" id="IPR019557">
    <property type="entry name" value="AminoTfrase-like_pln_mobile"/>
</dbReference>
<dbReference type="Proteomes" id="UP000813463">
    <property type="component" value="Chromosome 6"/>
</dbReference>
<dbReference type="InterPro" id="IPR018289">
    <property type="entry name" value="MULE_transposase_dom"/>
</dbReference>
<dbReference type="PANTHER" id="PTHR31973">
    <property type="entry name" value="POLYPROTEIN, PUTATIVE-RELATED"/>
    <property type="match status" value="1"/>
</dbReference>
<dbReference type="Pfam" id="PF03108">
    <property type="entry name" value="DBD_Tnp_Mut"/>
    <property type="match status" value="1"/>
</dbReference>
<evidence type="ECO:0000259" key="2">
    <source>
        <dbReference type="Pfam" id="PF10536"/>
    </source>
</evidence>
<sequence length="495" mass="55923">MELSNYPLYCHWGGKILQSSGVVTYKGGGRKFGFVNSQMSYDEGLSKVYDLMICDSRYVELKLLMSEHISELTSPTQTPHVEATNVVGVDSDVDEDEDTENANDKAIRESASSQVFNNVAELDPMLLDSCRTWSNNDFFDGEFAIGQEFDSLEKLKDILKAYSIATNHSFKVLEGEPTKYIVKWKRKSSSKCSWRLRAIKHPCLVSFRIVRYNGPHASNCLGDINSTDHHLLSSDFVCNVMRDLISADPSLKIRVIVQAVKDKFQYTITYKRAWSTKQMAIASIFCDWEKSYKELSNYMQALKESNPGTVVEPCTLPSKNPSFHIFLIVFWAFKPSIDGFKHCRPLITIDGIHLYGKYKGTLLIAMSINANFQLFPLAVAIVENENGESWKWFMKCIRHLVTPERRLAGFYGVHRLVGGGLELDKYLITALIERWRQETHFSFGGEANVTLQEVDVLLGLKVGCGADLVEELLGIRLEPVDDAKLVLQGSSLKMT</sequence>
<dbReference type="Pfam" id="PF10536">
    <property type="entry name" value="PMD"/>
    <property type="match status" value="1"/>
</dbReference>
<name>A0ABM3QXF4_SPIOL</name>
<keyword evidence="4" id="KW-1185">Reference proteome</keyword>
<dbReference type="RefSeq" id="XP_056688052.1">
    <property type="nucleotide sequence ID" value="XM_056832074.1"/>
</dbReference>
<dbReference type="GeneID" id="130463054"/>
<organism evidence="4 5">
    <name type="scientific">Spinacia oleracea</name>
    <name type="common">Spinach</name>
    <dbReference type="NCBI Taxonomy" id="3562"/>
    <lineage>
        <taxon>Eukaryota</taxon>
        <taxon>Viridiplantae</taxon>
        <taxon>Streptophyta</taxon>
        <taxon>Embryophyta</taxon>
        <taxon>Tracheophyta</taxon>
        <taxon>Spermatophyta</taxon>
        <taxon>Magnoliopsida</taxon>
        <taxon>eudicotyledons</taxon>
        <taxon>Gunneridae</taxon>
        <taxon>Pentapetalae</taxon>
        <taxon>Caryophyllales</taxon>
        <taxon>Chenopodiaceae</taxon>
        <taxon>Chenopodioideae</taxon>
        <taxon>Anserineae</taxon>
        <taxon>Spinacia</taxon>
    </lineage>
</organism>
<feature type="domain" description="Transposase MuDR plant" evidence="1">
    <location>
        <begin position="144"/>
        <end position="209"/>
    </location>
</feature>
<accession>A0ABM3QXF4</accession>
<feature type="domain" description="Aminotransferase-like plant mobile" evidence="2">
    <location>
        <begin position="410"/>
        <end position="462"/>
    </location>
</feature>
<evidence type="ECO:0000313" key="4">
    <source>
        <dbReference type="Proteomes" id="UP000813463"/>
    </source>
</evidence>
<reference evidence="4" key="1">
    <citation type="journal article" date="2021" name="Nat. Commun.">
        <title>Genomic analyses provide insights into spinach domestication and the genetic basis of agronomic traits.</title>
        <authorList>
            <person name="Cai X."/>
            <person name="Sun X."/>
            <person name="Xu C."/>
            <person name="Sun H."/>
            <person name="Wang X."/>
            <person name="Ge C."/>
            <person name="Zhang Z."/>
            <person name="Wang Q."/>
            <person name="Fei Z."/>
            <person name="Jiao C."/>
            <person name="Wang Q."/>
        </authorList>
    </citation>
    <scope>NUCLEOTIDE SEQUENCE [LARGE SCALE GENOMIC DNA]</scope>
    <source>
        <strain evidence="4">cv. Varoflay</strain>
    </source>
</reference>
<reference evidence="5" key="2">
    <citation type="submission" date="2025-08" db="UniProtKB">
        <authorList>
            <consortium name="RefSeq"/>
        </authorList>
    </citation>
    <scope>IDENTIFICATION</scope>
    <source>
        <tissue evidence="5">Leaf</tissue>
    </source>
</reference>
<evidence type="ECO:0000259" key="3">
    <source>
        <dbReference type="Pfam" id="PF10551"/>
    </source>
</evidence>
<protein>
    <recommendedName>
        <fullName evidence="6">Transposase MuDR plant domain-containing protein</fullName>
    </recommendedName>
</protein>
<feature type="domain" description="MULE transposase" evidence="3">
    <location>
        <begin position="347"/>
        <end position="400"/>
    </location>
</feature>
<dbReference type="Pfam" id="PF10551">
    <property type="entry name" value="MULE"/>
    <property type="match status" value="1"/>
</dbReference>
<gene>
    <name evidence="5" type="primary">LOC130463054</name>
</gene>
<dbReference type="InterPro" id="IPR004332">
    <property type="entry name" value="Transposase_MuDR"/>
</dbReference>
<proteinExistence type="predicted"/>